<feature type="compositionally biased region" description="Low complexity" evidence="1">
    <location>
        <begin position="554"/>
        <end position="566"/>
    </location>
</feature>
<dbReference type="AlphaFoldDB" id="A0A2J6RSS2"/>
<feature type="region of interest" description="Disordered" evidence="1">
    <location>
        <begin position="479"/>
        <end position="572"/>
    </location>
</feature>
<organism evidence="2 3">
    <name type="scientific">Hyaloscypha variabilis (strain UAMH 11265 / GT02V1 / F)</name>
    <name type="common">Meliniomyces variabilis</name>
    <dbReference type="NCBI Taxonomy" id="1149755"/>
    <lineage>
        <taxon>Eukaryota</taxon>
        <taxon>Fungi</taxon>
        <taxon>Dikarya</taxon>
        <taxon>Ascomycota</taxon>
        <taxon>Pezizomycotina</taxon>
        <taxon>Leotiomycetes</taxon>
        <taxon>Helotiales</taxon>
        <taxon>Hyaloscyphaceae</taxon>
        <taxon>Hyaloscypha</taxon>
        <taxon>Hyaloscypha variabilis</taxon>
    </lineage>
</organism>
<accession>A0A2J6RSS2</accession>
<evidence type="ECO:0000313" key="3">
    <source>
        <dbReference type="Proteomes" id="UP000235786"/>
    </source>
</evidence>
<feature type="compositionally biased region" description="Polar residues" evidence="1">
    <location>
        <begin position="483"/>
        <end position="495"/>
    </location>
</feature>
<gene>
    <name evidence="2" type="ORF">L207DRAFT_632936</name>
</gene>
<dbReference type="EMBL" id="KZ613944">
    <property type="protein sequence ID" value="PMD41561.1"/>
    <property type="molecule type" value="Genomic_DNA"/>
</dbReference>
<name>A0A2J6RSS2_HYAVF</name>
<feature type="region of interest" description="Disordered" evidence="1">
    <location>
        <begin position="1087"/>
        <end position="1120"/>
    </location>
</feature>
<feature type="compositionally biased region" description="Polar residues" evidence="1">
    <location>
        <begin position="507"/>
        <end position="522"/>
    </location>
</feature>
<evidence type="ECO:0000256" key="1">
    <source>
        <dbReference type="SAM" id="MobiDB-lite"/>
    </source>
</evidence>
<feature type="compositionally biased region" description="Pro residues" evidence="1">
    <location>
        <begin position="528"/>
        <end position="553"/>
    </location>
</feature>
<keyword evidence="3" id="KW-1185">Reference proteome</keyword>
<evidence type="ECO:0000313" key="2">
    <source>
        <dbReference type="EMBL" id="PMD41561.1"/>
    </source>
</evidence>
<feature type="region of interest" description="Disordered" evidence="1">
    <location>
        <begin position="768"/>
        <end position="816"/>
    </location>
</feature>
<feature type="region of interest" description="Disordered" evidence="1">
    <location>
        <begin position="890"/>
        <end position="921"/>
    </location>
</feature>
<dbReference type="PANTHER" id="PTHR48125">
    <property type="entry name" value="LP07818P1"/>
    <property type="match status" value="1"/>
</dbReference>
<dbReference type="Proteomes" id="UP000235786">
    <property type="component" value="Unassembled WGS sequence"/>
</dbReference>
<dbReference type="OrthoDB" id="10649287at2759"/>
<proteinExistence type="predicted"/>
<feature type="region of interest" description="Disordered" evidence="1">
    <location>
        <begin position="937"/>
        <end position="962"/>
    </location>
</feature>
<protein>
    <submittedName>
        <fullName evidence="2">Uncharacterized protein</fullName>
    </submittedName>
</protein>
<dbReference type="PANTHER" id="PTHR48125:SF12">
    <property type="entry name" value="AT HOOK TRANSCRIPTION FACTOR FAMILY-RELATED"/>
    <property type="match status" value="1"/>
</dbReference>
<feature type="compositionally biased region" description="Acidic residues" evidence="1">
    <location>
        <begin position="795"/>
        <end position="805"/>
    </location>
</feature>
<reference evidence="2 3" key="1">
    <citation type="submission" date="2016-04" db="EMBL/GenBank/DDBJ databases">
        <title>A degradative enzymes factory behind the ericoid mycorrhizal symbiosis.</title>
        <authorList>
            <consortium name="DOE Joint Genome Institute"/>
            <person name="Martino E."/>
            <person name="Morin E."/>
            <person name="Grelet G."/>
            <person name="Kuo A."/>
            <person name="Kohler A."/>
            <person name="Daghino S."/>
            <person name="Barry K."/>
            <person name="Choi C."/>
            <person name="Cichocki N."/>
            <person name="Clum A."/>
            <person name="Copeland A."/>
            <person name="Hainaut M."/>
            <person name="Haridas S."/>
            <person name="Labutti K."/>
            <person name="Lindquist E."/>
            <person name="Lipzen A."/>
            <person name="Khouja H.-R."/>
            <person name="Murat C."/>
            <person name="Ohm R."/>
            <person name="Olson A."/>
            <person name="Spatafora J."/>
            <person name="Veneault-Fourrey C."/>
            <person name="Henrissat B."/>
            <person name="Grigoriev I."/>
            <person name="Martin F."/>
            <person name="Perotto S."/>
        </authorList>
    </citation>
    <scope>NUCLEOTIDE SEQUENCE [LARGE SCALE GENOMIC DNA]</scope>
    <source>
        <strain evidence="2 3">F</strain>
    </source>
</reference>
<sequence>MDRHLGTPRMHQMGKAHIVGASSKAGKTQIPGSAVGLGNGYTFVLNAGTSSRMVGGQTIGYHTSTSGFQPPLTSVASNGPPPTRHREHDHHAVDKRGRAESILFFDDDDIEDEAASGLKDMSEPARASKKARLSDSSVVHVIEIRALMKITSSKSHQKTSVRASVAVERPVRMIPQRACESKCANSLLDKSSQSTHGKDYHNHLINDESLGLQIIDIMGSSFRPRSGDSLEEDYNPNLSEVPLHQDLHTPADARKLAQDFDSIVTEALAAVINANTSPYRCCPQMYESNYSGANNNSGVDNDSGTDSDSKLTRSDKLFKEGFIKRRASHIEGILEFQAAIKAFMENMYEAKLVTTGNSFRLHHWLSDRATRALFGLYGKKGDATVEPSWRLFFEMLFNTTDNLRLAAAYPVRAQKAVVLAMERLWSPTSLSLEQALQAVRAELAPEPRSSDNSLTSYHFFDSDNFGRFLAGHPPREIAKGIEQPQQPDGTRSVPNAGTFLRGGPQLSVLQASQPLPSMGSNSAVATAAPPPLLPPPQAPVPAAPTPSGGPPSQPAQQGIRYSRPARPAYPRPLVPRDFYDPAQYAINPAGWDAAHIIIASASFRGVRGFSNMGVLGPIATYGEFTGDFRASVLTACANGYIRAHHNGVPRFSGAGKDHGRIMDWYIGLLRSPNGAFEEDRFRKYIMARLEQVLPAVYRTQVNAARQAPAPAAAGLNIPVNPALVNALPVNSAPVNIAQVINPVPVNPVPSNSAPMPNNQAVTVGVNTTANMGDEDTSNSEGNLIGDDDGKRSDQPDLDQDDEEIDVSGATSQPATPKTADTMLLCFSQTIGKVYSLLGEMNAREMNDAMPTLPMYEFLEQFIPHFGNGLREEHQNASDHENTVIEAKVDQNLVGLNASTPEGEKDTGPECETQSPPAAPVDVEQPLGVAASAPLPASERGAVASQHATRRPVVQAEPAVRASSTTVIDLDAPIVAQTGSSSILELPQSQVQATLPSTIQDDDEYDLQSVEEERTSDEAFGADSADDDHVLIDGHLDCVSSANPNDPNPPAVSQTAPLSIAQPSLQVLASVPQSSGQQSTVPATQTVFGNATQQGQLTGTRQRKGRWSWGNRRGPRPQTGVLTPIDFVRDKQAYLQNQSGYDKAHEKIGKCSFKYGCRSGPFSTREDGKGDFVAIITLNHSP</sequence>